<accession>A0A822GQS0</accession>
<dbReference type="Proteomes" id="UP000663848">
    <property type="component" value="Unassembled WGS sequence"/>
</dbReference>
<feature type="non-terminal residue" evidence="2">
    <location>
        <position position="50"/>
    </location>
</feature>
<evidence type="ECO:0000313" key="3">
    <source>
        <dbReference type="Proteomes" id="UP000663848"/>
    </source>
</evidence>
<feature type="region of interest" description="Disordered" evidence="1">
    <location>
        <begin position="31"/>
        <end position="50"/>
    </location>
</feature>
<sequence length="50" mass="5812">MLNSDNDEGDDRDNINDDDDDLTRNVARCLHHNSEQPLDNHLMQMDQTSQ</sequence>
<evidence type="ECO:0000256" key="1">
    <source>
        <dbReference type="SAM" id="MobiDB-lite"/>
    </source>
</evidence>
<dbReference type="AlphaFoldDB" id="A0A822GQS0"/>
<feature type="region of interest" description="Disordered" evidence="1">
    <location>
        <begin position="1"/>
        <end position="21"/>
    </location>
</feature>
<protein>
    <submittedName>
        <fullName evidence="2">Uncharacterized protein</fullName>
    </submittedName>
</protein>
<dbReference type="EMBL" id="CAJOBR010098724">
    <property type="protein sequence ID" value="CAF5149925.1"/>
    <property type="molecule type" value="Genomic_DNA"/>
</dbReference>
<organism evidence="2 3">
    <name type="scientific">Rotaria socialis</name>
    <dbReference type="NCBI Taxonomy" id="392032"/>
    <lineage>
        <taxon>Eukaryota</taxon>
        <taxon>Metazoa</taxon>
        <taxon>Spiralia</taxon>
        <taxon>Gnathifera</taxon>
        <taxon>Rotifera</taxon>
        <taxon>Eurotatoria</taxon>
        <taxon>Bdelloidea</taxon>
        <taxon>Philodinida</taxon>
        <taxon>Philodinidae</taxon>
        <taxon>Rotaria</taxon>
    </lineage>
</organism>
<name>A0A822GQS0_9BILA</name>
<reference evidence="2" key="1">
    <citation type="submission" date="2021-02" db="EMBL/GenBank/DDBJ databases">
        <authorList>
            <person name="Nowell W R."/>
        </authorList>
    </citation>
    <scope>NUCLEOTIDE SEQUENCE</scope>
</reference>
<proteinExistence type="predicted"/>
<gene>
    <name evidence="2" type="ORF">QYT958_LOCUS48460</name>
</gene>
<comment type="caution">
    <text evidence="2">The sequence shown here is derived from an EMBL/GenBank/DDBJ whole genome shotgun (WGS) entry which is preliminary data.</text>
</comment>
<evidence type="ECO:0000313" key="2">
    <source>
        <dbReference type="EMBL" id="CAF5149925.1"/>
    </source>
</evidence>